<evidence type="ECO:0000259" key="1">
    <source>
        <dbReference type="Pfam" id="PF04676"/>
    </source>
</evidence>
<dbReference type="GO" id="GO:0061632">
    <property type="term" value="F:RNA lariat debranching enzyme activator activity"/>
    <property type="evidence" value="ECO:0007669"/>
    <property type="project" value="TreeGrafter"/>
</dbReference>
<dbReference type="PANTHER" id="PTHR12072:SF4">
    <property type="entry name" value="CWF19-LIKE PROTEIN 1"/>
    <property type="match status" value="1"/>
</dbReference>
<accession>A0A152A8M2</accession>
<protein>
    <submittedName>
        <fullName evidence="3">CwfJ family protein</fullName>
    </submittedName>
</protein>
<feature type="domain" description="Cwf19-like protein C-terminal" evidence="1">
    <location>
        <begin position="469"/>
        <end position="545"/>
    </location>
</feature>
<reference evidence="3 4" key="1">
    <citation type="submission" date="2015-12" db="EMBL/GenBank/DDBJ databases">
        <title>Dictyostelia acquired genes for synthesis and detection of signals that induce cell-type specialization by lateral gene transfer from prokaryotes.</title>
        <authorList>
            <person name="Gloeckner G."/>
            <person name="Schaap P."/>
        </authorList>
    </citation>
    <scope>NUCLEOTIDE SEQUENCE [LARGE SCALE GENOMIC DNA]</scope>
    <source>
        <strain evidence="3 4">TK</strain>
    </source>
</reference>
<dbReference type="Pfam" id="PF04677">
    <property type="entry name" value="CwfJ_C_1"/>
    <property type="match status" value="1"/>
</dbReference>
<dbReference type="Pfam" id="PF04676">
    <property type="entry name" value="CwfJ_C_2"/>
    <property type="match status" value="1"/>
</dbReference>
<evidence type="ECO:0000313" key="4">
    <source>
        <dbReference type="Proteomes" id="UP000076078"/>
    </source>
</evidence>
<organism evidence="3 4">
    <name type="scientific">Tieghemostelium lacteum</name>
    <name type="common">Slime mold</name>
    <name type="synonym">Dictyostelium lacteum</name>
    <dbReference type="NCBI Taxonomy" id="361077"/>
    <lineage>
        <taxon>Eukaryota</taxon>
        <taxon>Amoebozoa</taxon>
        <taxon>Evosea</taxon>
        <taxon>Eumycetozoa</taxon>
        <taxon>Dictyostelia</taxon>
        <taxon>Dictyosteliales</taxon>
        <taxon>Raperosteliaceae</taxon>
        <taxon>Tieghemostelium</taxon>
    </lineage>
</organism>
<dbReference type="OMA" id="IVPITHY"/>
<gene>
    <name evidence="3" type="ORF">DLAC_01390</name>
</gene>
<dbReference type="InParanoid" id="A0A152A8M2"/>
<dbReference type="Gene3D" id="3.30.428.10">
    <property type="entry name" value="HIT-like"/>
    <property type="match status" value="1"/>
</dbReference>
<dbReference type="SUPFAM" id="SSF54197">
    <property type="entry name" value="HIT-like"/>
    <property type="match status" value="1"/>
</dbReference>
<dbReference type="InterPro" id="IPR006767">
    <property type="entry name" value="Cwf19-like_C_dom-2"/>
</dbReference>
<dbReference type="STRING" id="361077.A0A152A8M2"/>
<dbReference type="FunCoup" id="A0A152A8M2">
    <property type="interactions" value="704"/>
</dbReference>
<dbReference type="InterPro" id="IPR040194">
    <property type="entry name" value="Cwf19-like"/>
</dbReference>
<dbReference type="Proteomes" id="UP000076078">
    <property type="component" value="Unassembled WGS sequence"/>
</dbReference>
<dbReference type="PANTHER" id="PTHR12072">
    <property type="entry name" value="CWF19, CELL CYCLE CONTROL PROTEIN"/>
    <property type="match status" value="1"/>
</dbReference>
<sequence>MESFKILVCGDVGGSFNQLFKRLEAIEKSNGPFKMLFCVGSFFEPYIAHPKDIDIQSITFPKELESYRDEKEQTPIPIYFISSTTNDYKYIENFCDSKTGQLCKDIYYLGKTGLKCFDGLNVAYLSGRVDFPISTESLDSSKMIITIHDQNELYSQCSSQKRIDILLTNQWPRHMLNNVDELPNIKNPLKKGLDSIKDICIQLKPAYHFSKDYFYYQRKPYLNASDETKVTRFLSLAPVYNDKKEKYLFAMNYQPNKEINLEDSTPNPFELQQQQKKQRIINNQQDQFIQTNFFFQSQPQQNHQNRFNNNNNNNNNNNVNRKRKMEKEMDVNCWFCLSSPNVESHLISTVGNESYLAFPKGQMVDGHVLIVFIEHKPSLMSLGTSEREDIDKFLNSLTKYFDSLDQDMVVFERNVPLKGTVNHGHLQIVPIPRNKNITVDQLKQLFIASGKDIGIDFKESSKDTSLDSLKDEILDNPYFLLILQDGSKLFSTLSTDQKSFDYQFGRKLMCQLLDCPEKLNWKDCLLSKEMEENQTIHFRDKFKSFYD</sequence>
<comment type="caution">
    <text evidence="3">The sequence shown here is derived from an EMBL/GenBank/DDBJ whole genome shotgun (WGS) entry which is preliminary data.</text>
</comment>
<feature type="domain" description="Cwf19-like C-terminal" evidence="2">
    <location>
        <begin position="322"/>
        <end position="435"/>
    </location>
</feature>
<dbReference type="GO" id="GO:0071014">
    <property type="term" value="C:post-mRNA release spliceosomal complex"/>
    <property type="evidence" value="ECO:0007669"/>
    <property type="project" value="TreeGrafter"/>
</dbReference>
<name>A0A152A8M2_TIELA</name>
<proteinExistence type="predicted"/>
<dbReference type="OrthoDB" id="444325at2759"/>
<dbReference type="CDD" id="cd07380">
    <property type="entry name" value="MPP_CWF19_N"/>
    <property type="match status" value="1"/>
</dbReference>
<dbReference type="InterPro" id="IPR006768">
    <property type="entry name" value="Cwf19-like_C_dom-1"/>
</dbReference>
<evidence type="ECO:0000259" key="2">
    <source>
        <dbReference type="Pfam" id="PF04677"/>
    </source>
</evidence>
<dbReference type="EMBL" id="LODT01000004">
    <property type="protein sequence ID" value="KYR02544.1"/>
    <property type="molecule type" value="Genomic_DNA"/>
</dbReference>
<dbReference type="GO" id="GO:0000398">
    <property type="term" value="P:mRNA splicing, via spliceosome"/>
    <property type="evidence" value="ECO:0007669"/>
    <property type="project" value="TreeGrafter"/>
</dbReference>
<keyword evidence="4" id="KW-1185">Reference proteome</keyword>
<dbReference type="InterPro" id="IPR036265">
    <property type="entry name" value="HIT-like_sf"/>
</dbReference>
<dbReference type="AlphaFoldDB" id="A0A152A8M2"/>
<evidence type="ECO:0000313" key="3">
    <source>
        <dbReference type="EMBL" id="KYR02544.1"/>
    </source>
</evidence>